<evidence type="ECO:0000313" key="2">
    <source>
        <dbReference type="EMBL" id="KHD11557.1"/>
    </source>
</evidence>
<organism evidence="2 3">
    <name type="scientific">Candidatus Thiomargarita nelsonii</name>
    <dbReference type="NCBI Taxonomy" id="1003181"/>
    <lineage>
        <taxon>Bacteria</taxon>
        <taxon>Pseudomonadati</taxon>
        <taxon>Pseudomonadota</taxon>
        <taxon>Gammaproteobacteria</taxon>
        <taxon>Thiotrichales</taxon>
        <taxon>Thiotrichaceae</taxon>
        <taxon>Thiomargarita</taxon>
    </lineage>
</organism>
<keyword evidence="1" id="KW-0732">Signal</keyword>
<evidence type="ECO:0000313" key="3">
    <source>
        <dbReference type="Proteomes" id="UP000030428"/>
    </source>
</evidence>
<dbReference type="AlphaFoldDB" id="A0A0A6PB80"/>
<evidence type="ECO:0008006" key="4">
    <source>
        <dbReference type="Google" id="ProtNLM"/>
    </source>
</evidence>
<dbReference type="SUPFAM" id="SSF53300">
    <property type="entry name" value="vWA-like"/>
    <property type="match status" value="1"/>
</dbReference>
<evidence type="ECO:0000256" key="1">
    <source>
        <dbReference type="SAM" id="SignalP"/>
    </source>
</evidence>
<accession>A0A0A6PB80</accession>
<name>A0A0A6PB80_9GAMM</name>
<protein>
    <recommendedName>
        <fullName evidence="4">VWFA domain-containing protein</fullName>
    </recommendedName>
</protein>
<feature type="signal peptide" evidence="1">
    <location>
        <begin position="1"/>
        <end position="23"/>
    </location>
</feature>
<feature type="chain" id="PRO_5007387755" description="VWFA domain-containing protein" evidence="1">
    <location>
        <begin position="24"/>
        <end position="611"/>
    </location>
</feature>
<proteinExistence type="predicted"/>
<dbReference type="EMBL" id="JSZA02000189">
    <property type="protein sequence ID" value="KHD11557.1"/>
    <property type="molecule type" value="Genomic_DNA"/>
</dbReference>
<dbReference type="Gene3D" id="3.40.50.410">
    <property type="entry name" value="von Willebrand factor, type A domain"/>
    <property type="match status" value="1"/>
</dbReference>
<reference evidence="2 3" key="1">
    <citation type="journal article" date="2016" name="Front. Microbiol.">
        <title>Single-Cell (Meta-)Genomics of a Dimorphic Candidatus Thiomargarita nelsonii Reveals Genomic Plasticity.</title>
        <authorList>
            <person name="Flood B.E."/>
            <person name="Fliss P."/>
            <person name="Jones D.S."/>
            <person name="Dick G.J."/>
            <person name="Jain S."/>
            <person name="Kaster A.K."/>
            <person name="Winkel M."/>
            <person name="Mussmann M."/>
            <person name="Bailey J."/>
        </authorList>
    </citation>
    <scope>NUCLEOTIDE SEQUENCE [LARGE SCALE GENOMIC DNA]</scope>
    <source>
        <strain evidence="2">Hydrate Ridge</strain>
    </source>
</reference>
<sequence>MSKVVAFLCALILSLFTLNGVYACDTYEMSTTESGFIHKIVAGSDKIIAFRDVASKDEAYTLELLLPYFVICENAEFFKITDIAADTVDEAMSGNVGFVPKHQVHLWPTREALAFSEIAFLDERPEIVAWGDENVLKKFMETGNKRLHSPSFQENLESTRKRERATRPYPVLGSQLRKLRKIADKRVYHVLLPAALPPEAKIIIDKKDVETAKKVITQATLVVVFDATGSMGKFALETAKSISSAIQSLDSEVVDKSRMGFVFYRDEDDTEKLVEIPPMPINDAANALKEAASLMKGGGDAAEPLLDATYFAAHIYNWGQSGRRILIGVLNEDAKPTTIGTMDEKGRIPVGLDAQTIARGLFELSMPIITVQAGPKFGENLELVMQTLGDSTGGAFIRWDAGSSQKSISQALAKKMTVEAKNTVRDGTAVLIEIEFPYRGYASIPLEVLDGELMERLRRNGVDFNIDPGEGGVLIREGYILENNDLLTPKIHIDKETLQGLIHLYSILGTTGLDADTFLLSAAEAIAAIAGESYDEDDSISEIIRKKLGINFRSELLNFKLEYLTSLVPAERLKFTKRIQDAGNNLGYYLEANLAEFDTSLAVWMPIAALP</sequence>
<gene>
    <name evidence="2" type="ORF">PN36_28645</name>
</gene>
<dbReference type="CDD" id="cd00198">
    <property type="entry name" value="vWFA"/>
    <property type="match status" value="1"/>
</dbReference>
<dbReference type="InterPro" id="IPR036465">
    <property type="entry name" value="vWFA_dom_sf"/>
</dbReference>
<dbReference type="PROSITE" id="PS51257">
    <property type="entry name" value="PROKAR_LIPOPROTEIN"/>
    <property type="match status" value="1"/>
</dbReference>
<comment type="caution">
    <text evidence="2">The sequence shown here is derived from an EMBL/GenBank/DDBJ whole genome shotgun (WGS) entry which is preliminary data.</text>
</comment>
<dbReference type="Proteomes" id="UP000030428">
    <property type="component" value="Unassembled WGS sequence"/>
</dbReference>
<keyword evidence="3" id="KW-1185">Reference proteome</keyword>